<dbReference type="EMBL" id="AP012035">
    <property type="protein sequence ID" value="BAJ79402.1"/>
    <property type="molecule type" value="Genomic_DNA"/>
</dbReference>
<name>F0J120_ACIMA</name>
<evidence type="ECO:0000313" key="1">
    <source>
        <dbReference type="EMBL" id="BAJ79402.1"/>
    </source>
</evidence>
<dbReference type="AlphaFoldDB" id="F0J120"/>
<accession>F0J120</accession>
<reference evidence="1 2" key="1">
    <citation type="submission" date="2010-12" db="EMBL/GenBank/DDBJ databases">
        <title>Whole genome sequence of Acidiphilium multivorum AIU301.</title>
        <authorList>
            <person name="Narita-Yamada S."/>
            <person name="Nakamura S."/>
            <person name="Ito N."/>
            <person name="Takarada H."/>
            <person name="Katano Y."/>
            <person name="Nakazawa H."/>
            <person name="Hosoyama A."/>
            <person name="Yamada R."/>
            <person name="Fujita N."/>
        </authorList>
    </citation>
    <scope>NUCLEOTIDE SEQUENCE [LARGE SCALE GENOMIC DNA]</scope>
    <source>
        <strain evidence="2">DSM 11245 / JCM 8867 / AIU301</strain>
    </source>
</reference>
<protein>
    <submittedName>
        <fullName evidence="1">Uncharacterized protein</fullName>
    </submittedName>
</protein>
<dbReference type="Proteomes" id="UP000007100">
    <property type="component" value="Chromosome"/>
</dbReference>
<sequence>MPLIETMTISNPPNNWVRLQARIYQLDSFKFGAYFHSRGYDKGLLEVRKVQQELAPEISQLIRDQRLMFTTRLVVNSLADWQRGVLPLQSGVGVDDLQVFAGNLIDCTQAIIGAESVPFKLPDSTI</sequence>
<dbReference type="KEGG" id="amv:ACMV_00550"/>
<keyword evidence="2" id="KW-1185">Reference proteome</keyword>
<organism evidence="1 2">
    <name type="scientific">Acidiphilium multivorum (strain DSM 11245 / JCM 8867 / NBRC 100883 / AIU 301)</name>
    <dbReference type="NCBI Taxonomy" id="926570"/>
    <lineage>
        <taxon>Bacteria</taxon>
        <taxon>Pseudomonadati</taxon>
        <taxon>Pseudomonadota</taxon>
        <taxon>Alphaproteobacteria</taxon>
        <taxon>Acetobacterales</taxon>
        <taxon>Acidocellaceae</taxon>
        <taxon>Acidiphilium</taxon>
    </lineage>
</organism>
<evidence type="ECO:0000313" key="2">
    <source>
        <dbReference type="Proteomes" id="UP000007100"/>
    </source>
</evidence>
<proteinExistence type="predicted"/>
<gene>
    <name evidence="1" type="ordered locus">ACMV_00550</name>
</gene>
<dbReference type="HOGENOM" id="CLU_1976742_0_0_5"/>